<dbReference type="EMBL" id="MT142124">
    <property type="protein sequence ID" value="QJA74850.1"/>
    <property type="molecule type" value="Genomic_DNA"/>
</dbReference>
<protein>
    <submittedName>
        <fullName evidence="1">Uncharacterized protein</fullName>
    </submittedName>
</protein>
<name>A0A6M3JXT0_9ZZZZ</name>
<evidence type="ECO:0000313" key="1">
    <source>
        <dbReference type="EMBL" id="QJA74850.1"/>
    </source>
</evidence>
<accession>A0A6M3JXT0</accession>
<reference evidence="1" key="1">
    <citation type="submission" date="2020-03" db="EMBL/GenBank/DDBJ databases">
        <title>The deep terrestrial virosphere.</title>
        <authorList>
            <person name="Holmfeldt K."/>
            <person name="Nilsson E."/>
            <person name="Simone D."/>
            <person name="Lopez-Fernandez M."/>
            <person name="Wu X."/>
            <person name="de Brujin I."/>
            <person name="Lundin D."/>
            <person name="Andersson A."/>
            <person name="Bertilsson S."/>
            <person name="Dopson M."/>
        </authorList>
    </citation>
    <scope>NUCLEOTIDE SEQUENCE</scope>
    <source>
        <strain evidence="1">MM415A01919</strain>
    </source>
</reference>
<sequence>MGTSKIGLPHIRIIFDITTVGDGRKTVTSAGTAEPLVAVVTPIQSVAITAETDNTGIIVVGGSTVVADLATRRGVPLNAGETFPLSVNDLADIYIDATVSGDGVTFAYVG</sequence>
<gene>
    <name evidence="1" type="ORF">MM415A01919_0009</name>
</gene>
<proteinExistence type="predicted"/>
<dbReference type="AlphaFoldDB" id="A0A6M3JXT0"/>
<organism evidence="1">
    <name type="scientific">viral metagenome</name>
    <dbReference type="NCBI Taxonomy" id="1070528"/>
    <lineage>
        <taxon>unclassified sequences</taxon>
        <taxon>metagenomes</taxon>
        <taxon>organismal metagenomes</taxon>
    </lineage>
</organism>